<organism evidence="3 4">
    <name type="scientific">Cereibacter johrii</name>
    <dbReference type="NCBI Taxonomy" id="445629"/>
    <lineage>
        <taxon>Bacteria</taxon>
        <taxon>Pseudomonadati</taxon>
        <taxon>Pseudomonadota</taxon>
        <taxon>Alphaproteobacteria</taxon>
        <taxon>Rhodobacterales</taxon>
        <taxon>Paracoccaceae</taxon>
        <taxon>Cereibacter</taxon>
    </lineage>
</organism>
<keyword evidence="2" id="KW-0472">Membrane</keyword>
<evidence type="ECO:0000313" key="3">
    <source>
        <dbReference type="EMBL" id="PTM77585.1"/>
    </source>
</evidence>
<keyword evidence="2" id="KW-0812">Transmembrane</keyword>
<protein>
    <submittedName>
        <fullName evidence="3">Uncharacterized protein</fullName>
    </submittedName>
</protein>
<gene>
    <name evidence="3" type="ORF">C8J29_105102</name>
</gene>
<sequence>MDFIANILMAGGTFGAALYCYVLGQRLKRFSTLEGGMGGAIAVLSAQVDEMTRALEKARAAATLSASSLDGLTERAESVAARLELMLASMHDIPAGTPDPRPDPEVEAERRLRFVRRRSLRESSEVDA</sequence>
<reference evidence="3 4" key="1">
    <citation type="submission" date="2018-04" db="EMBL/GenBank/DDBJ databases">
        <title>Genomic Encyclopedia of Type Strains, Phase III (KMG-III): the genomes of soil and plant-associated and newly described type strains.</title>
        <authorList>
            <person name="Whitman W."/>
        </authorList>
    </citation>
    <scope>NUCLEOTIDE SEQUENCE [LARGE SCALE GENOMIC DNA]</scope>
    <source>
        <strain evidence="3 4">JA192</strain>
    </source>
</reference>
<keyword evidence="4" id="KW-1185">Reference proteome</keyword>
<feature type="region of interest" description="Disordered" evidence="1">
    <location>
        <begin position="91"/>
        <end position="110"/>
    </location>
</feature>
<name>A0ABX5J9V6_9RHOB</name>
<evidence type="ECO:0000313" key="4">
    <source>
        <dbReference type="Proteomes" id="UP000240800"/>
    </source>
</evidence>
<dbReference type="Proteomes" id="UP000240800">
    <property type="component" value="Unassembled WGS sequence"/>
</dbReference>
<evidence type="ECO:0000256" key="1">
    <source>
        <dbReference type="SAM" id="MobiDB-lite"/>
    </source>
</evidence>
<evidence type="ECO:0000256" key="2">
    <source>
        <dbReference type="SAM" id="Phobius"/>
    </source>
</evidence>
<feature type="compositionally biased region" description="Basic and acidic residues" evidence="1">
    <location>
        <begin position="100"/>
        <end position="110"/>
    </location>
</feature>
<accession>A0ABX5J9V6</accession>
<dbReference type="RefSeq" id="WP_069331074.1">
    <property type="nucleotide sequence ID" value="NZ_MABH01000075.1"/>
</dbReference>
<proteinExistence type="predicted"/>
<keyword evidence="2" id="KW-1133">Transmembrane helix</keyword>
<comment type="caution">
    <text evidence="3">The sequence shown here is derived from an EMBL/GenBank/DDBJ whole genome shotgun (WGS) entry which is preliminary data.</text>
</comment>
<feature type="transmembrane region" description="Helical" evidence="2">
    <location>
        <begin position="6"/>
        <end position="24"/>
    </location>
</feature>
<dbReference type="EMBL" id="PZZW01000005">
    <property type="protein sequence ID" value="PTM77585.1"/>
    <property type="molecule type" value="Genomic_DNA"/>
</dbReference>